<dbReference type="PANTHER" id="PTHR45749">
    <property type="match status" value="1"/>
</dbReference>
<reference evidence="2 3" key="1">
    <citation type="submission" date="2019-08" db="EMBL/GenBank/DDBJ databases">
        <title>Whole genome of Aphis craccivora.</title>
        <authorList>
            <person name="Voronova N.V."/>
            <person name="Shulinski R.S."/>
            <person name="Bandarenka Y.V."/>
            <person name="Zhorov D.G."/>
            <person name="Warner D."/>
        </authorList>
    </citation>
    <scope>NUCLEOTIDE SEQUENCE [LARGE SCALE GENOMIC DNA]</scope>
    <source>
        <strain evidence="2">180601</strain>
        <tissue evidence="2">Whole Body</tissue>
    </source>
</reference>
<evidence type="ECO:0000313" key="3">
    <source>
        <dbReference type="Proteomes" id="UP000478052"/>
    </source>
</evidence>
<dbReference type="OrthoDB" id="6599302at2759"/>
<dbReference type="EMBL" id="VUJU01015345">
    <property type="protein sequence ID" value="KAF0694599.1"/>
    <property type="molecule type" value="Genomic_DNA"/>
</dbReference>
<gene>
    <name evidence="2" type="ORF">FWK35_00037179</name>
</gene>
<name>A0A6G0VKT4_APHCR</name>
<accession>A0A6G0VKT4</accession>
<dbReference type="GO" id="GO:0046983">
    <property type="term" value="F:protein dimerization activity"/>
    <property type="evidence" value="ECO:0007669"/>
    <property type="project" value="InterPro"/>
</dbReference>
<dbReference type="PANTHER" id="PTHR45749:SF37">
    <property type="entry name" value="OS05G0311600 PROTEIN"/>
    <property type="match status" value="1"/>
</dbReference>
<dbReference type="InterPro" id="IPR008906">
    <property type="entry name" value="HATC_C_dom"/>
</dbReference>
<protein>
    <submittedName>
        <fullName evidence="2">Zinc finger MYM-type protein 1-like</fullName>
    </submittedName>
</protein>
<feature type="non-terminal residue" evidence="2">
    <location>
        <position position="1"/>
    </location>
</feature>
<dbReference type="InterPro" id="IPR012337">
    <property type="entry name" value="RNaseH-like_sf"/>
</dbReference>
<feature type="domain" description="HAT C-terminal dimerisation" evidence="1">
    <location>
        <begin position="6"/>
        <end position="70"/>
    </location>
</feature>
<sequence>LEILTFINDNKLQDTIPNLWVALKIMMTIPVTTASYERSFSKLKLIKTYLRSTMTEERLNDLALISIENEIVSKLNLNEAIQNFADLKSRKKWRLSKNCPGRQNTLGRP</sequence>
<dbReference type="Proteomes" id="UP000478052">
    <property type="component" value="Unassembled WGS sequence"/>
</dbReference>
<comment type="caution">
    <text evidence="2">The sequence shown here is derived from an EMBL/GenBank/DDBJ whole genome shotgun (WGS) entry which is preliminary data.</text>
</comment>
<proteinExistence type="predicted"/>
<dbReference type="Pfam" id="PF05699">
    <property type="entry name" value="Dimer_Tnp_hAT"/>
    <property type="match status" value="1"/>
</dbReference>
<dbReference type="AlphaFoldDB" id="A0A6G0VKT4"/>
<dbReference type="SUPFAM" id="SSF53098">
    <property type="entry name" value="Ribonuclease H-like"/>
    <property type="match status" value="1"/>
</dbReference>
<evidence type="ECO:0000313" key="2">
    <source>
        <dbReference type="EMBL" id="KAF0694599.1"/>
    </source>
</evidence>
<organism evidence="2 3">
    <name type="scientific">Aphis craccivora</name>
    <name type="common">Cowpea aphid</name>
    <dbReference type="NCBI Taxonomy" id="307492"/>
    <lineage>
        <taxon>Eukaryota</taxon>
        <taxon>Metazoa</taxon>
        <taxon>Ecdysozoa</taxon>
        <taxon>Arthropoda</taxon>
        <taxon>Hexapoda</taxon>
        <taxon>Insecta</taxon>
        <taxon>Pterygota</taxon>
        <taxon>Neoptera</taxon>
        <taxon>Paraneoptera</taxon>
        <taxon>Hemiptera</taxon>
        <taxon>Sternorrhyncha</taxon>
        <taxon>Aphidomorpha</taxon>
        <taxon>Aphidoidea</taxon>
        <taxon>Aphididae</taxon>
        <taxon>Aphidini</taxon>
        <taxon>Aphis</taxon>
        <taxon>Aphis</taxon>
    </lineage>
</organism>
<evidence type="ECO:0000259" key="1">
    <source>
        <dbReference type="Pfam" id="PF05699"/>
    </source>
</evidence>
<keyword evidence="3" id="KW-1185">Reference proteome</keyword>